<sequence>MALGWRICGFATFLLLLSCSSTESHIRDAILSLVNMFRQTDDKLERHEQRERGLGEILKKYLASIDKKQKALEPLKGIVSRIDERLSNVENVFLQSLKYLTDTVNRNLNNAPAVVERNLTTEEDRIGKRLDATDAKLNDLKQEIVNLRNSFNKI</sequence>
<dbReference type="GO" id="GO:0005886">
    <property type="term" value="C:plasma membrane"/>
    <property type="evidence" value="ECO:0007669"/>
    <property type="project" value="TreeGrafter"/>
</dbReference>
<dbReference type="PROSITE" id="PS51257">
    <property type="entry name" value="PROKAR_LIPOPROTEIN"/>
    <property type="match status" value="1"/>
</dbReference>
<gene>
    <name evidence="2" type="ORF">LSINAPIS_LOCUS916</name>
</gene>
<feature type="signal peptide" evidence="1">
    <location>
        <begin position="1"/>
        <end position="22"/>
    </location>
</feature>
<dbReference type="AlphaFoldDB" id="A0A5E4PPK6"/>
<organism evidence="2 3">
    <name type="scientific">Leptidea sinapis</name>
    <dbReference type="NCBI Taxonomy" id="189913"/>
    <lineage>
        <taxon>Eukaryota</taxon>
        <taxon>Metazoa</taxon>
        <taxon>Ecdysozoa</taxon>
        <taxon>Arthropoda</taxon>
        <taxon>Hexapoda</taxon>
        <taxon>Insecta</taxon>
        <taxon>Pterygota</taxon>
        <taxon>Neoptera</taxon>
        <taxon>Endopterygota</taxon>
        <taxon>Lepidoptera</taxon>
        <taxon>Glossata</taxon>
        <taxon>Ditrysia</taxon>
        <taxon>Papilionoidea</taxon>
        <taxon>Pieridae</taxon>
        <taxon>Dismorphiinae</taxon>
        <taxon>Leptidea</taxon>
    </lineage>
</organism>
<evidence type="ECO:0000313" key="3">
    <source>
        <dbReference type="Proteomes" id="UP000324832"/>
    </source>
</evidence>
<dbReference type="PANTHER" id="PTHR39960:SF1">
    <property type="entry name" value="LD34147P"/>
    <property type="match status" value="1"/>
</dbReference>
<accession>A0A5E4PPK6</accession>
<name>A0A5E4PPK6_9NEOP</name>
<dbReference type="Proteomes" id="UP000324832">
    <property type="component" value="Unassembled WGS sequence"/>
</dbReference>
<dbReference type="EMBL" id="FZQP02000093">
    <property type="protein sequence ID" value="VVC87264.1"/>
    <property type="molecule type" value="Genomic_DNA"/>
</dbReference>
<protein>
    <submittedName>
        <fullName evidence="2">Uncharacterized protein</fullName>
    </submittedName>
</protein>
<evidence type="ECO:0000256" key="1">
    <source>
        <dbReference type="SAM" id="SignalP"/>
    </source>
</evidence>
<evidence type="ECO:0000313" key="2">
    <source>
        <dbReference type="EMBL" id="VVC87264.1"/>
    </source>
</evidence>
<feature type="chain" id="PRO_5023068679" evidence="1">
    <location>
        <begin position="23"/>
        <end position="154"/>
    </location>
</feature>
<dbReference type="PANTHER" id="PTHR39960">
    <property type="entry name" value="LD34147P"/>
    <property type="match status" value="1"/>
</dbReference>
<proteinExistence type="predicted"/>
<keyword evidence="3" id="KW-1185">Reference proteome</keyword>
<reference evidence="2 3" key="1">
    <citation type="submission" date="2017-07" db="EMBL/GenBank/DDBJ databases">
        <authorList>
            <person name="Talla V."/>
            <person name="Backstrom N."/>
        </authorList>
    </citation>
    <scope>NUCLEOTIDE SEQUENCE [LARGE SCALE GENOMIC DNA]</scope>
</reference>
<keyword evidence="1" id="KW-0732">Signal</keyword>